<protein>
    <submittedName>
        <fullName evidence="2">Uncharacterized protein</fullName>
    </submittedName>
</protein>
<feature type="compositionally biased region" description="Basic and acidic residues" evidence="1">
    <location>
        <begin position="15"/>
        <end position="28"/>
    </location>
</feature>
<name>A0A7S2X6A5_9EUKA</name>
<dbReference type="EMBL" id="HBHP01004023">
    <property type="protein sequence ID" value="CAD9749037.1"/>
    <property type="molecule type" value="Transcribed_RNA"/>
</dbReference>
<organism evidence="2">
    <name type="scientific">Lotharella oceanica</name>
    <dbReference type="NCBI Taxonomy" id="641309"/>
    <lineage>
        <taxon>Eukaryota</taxon>
        <taxon>Sar</taxon>
        <taxon>Rhizaria</taxon>
        <taxon>Cercozoa</taxon>
        <taxon>Chlorarachniophyceae</taxon>
        <taxon>Lotharella</taxon>
    </lineage>
</organism>
<sequence length="137" mass="15765">MAASGKPQGFGDLLGEPRPKDRSIKRPEAPSWLVKWNPDDDPSTISCVTAFDIVVYCHKPSVMLSTRYRKGVAIDCEQKWKDFRLCMWAKYKSLSHREEATKALKENSKLCAEKPHPLWKERSHPPGKWNRITESEP</sequence>
<dbReference type="PANTHER" id="PTHR28052">
    <property type="entry name" value="UPF0545 PROTEIN C22ORF39"/>
    <property type="match status" value="1"/>
</dbReference>
<feature type="compositionally biased region" description="Basic and acidic residues" evidence="1">
    <location>
        <begin position="115"/>
        <end position="124"/>
    </location>
</feature>
<gene>
    <name evidence="2" type="ORF">LSP00402_LOCUS2526</name>
</gene>
<accession>A0A7S2X6A5</accession>
<dbReference type="InterPro" id="IPR021475">
    <property type="entry name" value="Pants/Emi1-like"/>
</dbReference>
<dbReference type="PANTHER" id="PTHR28052:SF1">
    <property type="entry name" value="UPF0545 PROTEIN C22ORF39"/>
    <property type="match status" value="1"/>
</dbReference>
<proteinExistence type="predicted"/>
<dbReference type="Pfam" id="PF11326">
    <property type="entry name" value="PANTS-like"/>
    <property type="match status" value="1"/>
</dbReference>
<dbReference type="AlphaFoldDB" id="A0A7S2X6A5"/>
<feature type="region of interest" description="Disordered" evidence="1">
    <location>
        <begin position="1"/>
        <end position="29"/>
    </location>
</feature>
<reference evidence="2" key="1">
    <citation type="submission" date="2021-01" db="EMBL/GenBank/DDBJ databases">
        <authorList>
            <person name="Corre E."/>
            <person name="Pelletier E."/>
            <person name="Niang G."/>
            <person name="Scheremetjew M."/>
            <person name="Finn R."/>
            <person name="Kale V."/>
            <person name="Holt S."/>
            <person name="Cochrane G."/>
            <person name="Meng A."/>
            <person name="Brown T."/>
            <person name="Cohen L."/>
        </authorList>
    </citation>
    <scope>NUCLEOTIDE SEQUENCE</scope>
    <source>
        <strain evidence="2">CCMP622</strain>
    </source>
</reference>
<evidence type="ECO:0000313" key="2">
    <source>
        <dbReference type="EMBL" id="CAD9749037.1"/>
    </source>
</evidence>
<feature type="region of interest" description="Disordered" evidence="1">
    <location>
        <begin position="115"/>
        <end position="137"/>
    </location>
</feature>
<evidence type="ECO:0000256" key="1">
    <source>
        <dbReference type="SAM" id="MobiDB-lite"/>
    </source>
</evidence>